<dbReference type="GO" id="GO:0003677">
    <property type="term" value="F:DNA binding"/>
    <property type="evidence" value="ECO:0007669"/>
    <property type="project" value="InterPro"/>
</dbReference>
<evidence type="ECO:0000313" key="8">
    <source>
        <dbReference type="EMBL" id="CAI2374396.1"/>
    </source>
</evidence>
<evidence type="ECO:0000256" key="2">
    <source>
        <dbReference type="ARBA" id="ARBA00010239"/>
    </source>
</evidence>
<dbReference type="Gene3D" id="1.10.260.40">
    <property type="entry name" value="lambda repressor-like DNA-binding domains"/>
    <property type="match status" value="1"/>
</dbReference>
<comment type="caution">
    <text evidence="8">The sequence shown here is derived from an EMBL/GenBank/DDBJ whole genome shotgun (WGS) entry which is preliminary data.</text>
</comment>
<dbReference type="PROSITE" id="PS50943">
    <property type="entry name" value="HTH_CROC1"/>
    <property type="match status" value="1"/>
</dbReference>
<accession>A0AAD1XKC4</accession>
<name>A0AAD1XKC4_EUPCR</name>
<evidence type="ECO:0000256" key="1">
    <source>
        <dbReference type="ARBA" id="ARBA00004123"/>
    </source>
</evidence>
<dbReference type="GO" id="GO:0000228">
    <property type="term" value="C:nuclear chromosome"/>
    <property type="evidence" value="ECO:0007669"/>
    <property type="project" value="InterPro"/>
</dbReference>
<dbReference type="AlphaFoldDB" id="A0AAD1XKC4"/>
<evidence type="ECO:0000256" key="4">
    <source>
        <dbReference type="ARBA" id="ARBA00023163"/>
    </source>
</evidence>
<protein>
    <recommendedName>
        <fullName evidence="7">HTH cro/C1-type domain-containing protein</fullName>
    </recommendedName>
</protein>
<dbReference type="SUPFAM" id="SSF47413">
    <property type="entry name" value="lambda repressor-like DNA-binding domains"/>
    <property type="match status" value="1"/>
</dbReference>
<keyword evidence="5" id="KW-0539">Nucleus</keyword>
<dbReference type="Pfam" id="PF04855">
    <property type="entry name" value="SNF5"/>
    <property type="match status" value="2"/>
</dbReference>
<dbReference type="InterPro" id="IPR010982">
    <property type="entry name" value="Lambda_DNA-bd_dom_sf"/>
</dbReference>
<sequence length="333" mass="38946">MEDLEREREIKDRLIDHMQKNNIKQVDVAKETGIHHSTLSLWLQGKVKGHMVKVGETIENYLDSYGMQKQSRMNTWGFQQMIRNKEEVIGFSGERKSLDEIDDNNGFGTLVPIKLDFEAEGKRKELFMVDKNEPFITQESFVKTINEDNSISQQQEDQMISSLKRQINSYKVYKPIEGEFLRKIKLNFRIGNKIITDQFEWDINNPDNSPEDFAEVICTDMGLSPEYILPAAHSIRQQIFEHQKVLHTDKRSHYVRNLLYNEEDDSMEGSKIRLCDAPLVVENGSQGRSNETKTAQWNPAVQHIPESEVAKYEKQEERKARYEKRKSNLIFNN</sequence>
<feature type="domain" description="HTH cro/C1-type" evidence="7">
    <location>
        <begin position="14"/>
        <end position="46"/>
    </location>
</feature>
<reference evidence="8" key="1">
    <citation type="submission" date="2023-07" db="EMBL/GenBank/DDBJ databases">
        <authorList>
            <consortium name="AG Swart"/>
            <person name="Singh M."/>
            <person name="Singh A."/>
            <person name="Seah K."/>
            <person name="Emmerich C."/>
        </authorList>
    </citation>
    <scope>NUCLEOTIDE SEQUENCE</scope>
    <source>
        <strain evidence="8">DP1</strain>
    </source>
</reference>
<evidence type="ECO:0000259" key="7">
    <source>
        <dbReference type="PROSITE" id="PS50943"/>
    </source>
</evidence>
<evidence type="ECO:0000313" key="9">
    <source>
        <dbReference type="Proteomes" id="UP001295684"/>
    </source>
</evidence>
<feature type="compositionally biased region" description="Basic and acidic residues" evidence="6">
    <location>
        <begin position="307"/>
        <end position="320"/>
    </location>
</feature>
<dbReference type="CDD" id="cd00093">
    <property type="entry name" value="HTH_XRE"/>
    <property type="match status" value="1"/>
</dbReference>
<gene>
    <name evidence="8" type="ORF">ECRASSUSDP1_LOCUS15748</name>
</gene>
<dbReference type="Proteomes" id="UP001295684">
    <property type="component" value="Unassembled WGS sequence"/>
</dbReference>
<comment type="subcellular location">
    <subcellularLocation>
        <location evidence="1">Nucleus</location>
    </subcellularLocation>
</comment>
<comment type="similarity">
    <text evidence="2">Belongs to the SNF5 family.</text>
</comment>
<feature type="region of interest" description="Disordered" evidence="6">
    <location>
        <begin position="307"/>
        <end position="333"/>
    </location>
</feature>
<proteinExistence type="inferred from homology"/>
<evidence type="ECO:0000256" key="6">
    <source>
        <dbReference type="SAM" id="MobiDB-lite"/>
    </source>
</evidence>
<keyword evidence="4" id="KW-0804">Transcription</keyword>
<dbReference type="InterPro" id="IPR006939">
    <property type="entry name" value="SNF5"/>
</dbReference>
<keyword evidence="9" id="KW-1185">Reference proteome</keyword>
<organism evidence="8 9">
    <name type="scientific">Euplotes crassus</name>
    <dbReference type="NCBI Taxonomy" id="5936"/>
    <lineage>
        <taxon>Eukaryota</taxon>
        <taxon>Sar</taxon>
        <taxon>Alveolata</taxon>
        <taxon>Ciliophora</taxon>
        <taxon>Intramacronucleata</taxon>
        <taxon>Spirotrichea</taxon>
        <taxon>Hypotrichia</taxon>
        <taxon>Euplotida</taxon>
        <taxon>Euplotidae</taxon>
        <taxon>Moneuplotes</taxon>
    </lineage>
</organism>
<dbReference type="InterPro" id="IPR001387">
    <property type="entry name" value="Cro/C1-type_HTH"/>
</dbReference>
<evidence type="ECO:0000256" key="3">
    <source>
        <dbReference type="ARBA" id="ARBA00023015"/>
    </source>
</evidence>
<dbReference type="EMBL" id="CAMPGE010015793">
    <property type="protein sequence ID" value="CAI2374396.1"/>
    <property type="molecule type" value="Genomic_DNA"/>
</dbReference>
<keyword evidence="3" id="KW-0805">Transcription regulation</keyword>
<dbReference type="GO" id="GO:0006338">
    <property type="term" value="P:chromatin remodeling"/>
    <property type="evidence" value="ECO:0007669"/>
    <property type="project" value="InterPro"/>
</dbReference>
<evidence type="ECO:0000256" key="5">
    <source>
        <dbReference type="ARBA" id="ARBA00023242"/>
    </source>
</evidence>
<dbReference type="PANTHER" id="PTHR10019">
    <property type="entry name" value="SNF5"/>
    <property type="match status" value="1"/>
</dbReference>